<dbReference type="InterPro" id="IPR050131">
    <property type="entry name" value="Peptidase_S8_subtilisin-like"/>
</dbReference>
<dbReference type="PROSITE" id="PS00137">
    <property type="entry name" value="SUBTILASE_HIS"/>
    <property type="match status" value="1"/>
</dbReference>
<protein>
    <recommendedName>
        <fullName evidence="12">Serine protease</fullName>
    </recommendedName>
</protein>
<dbReference type="Gene3D" id="3.30.70.80">
    <property type="entry name" value="Peptidase S8 propeptide/proteinase inhibitor I9"/>
    <property type="match status" value="1"/>
</dbReference>
<dbReference type="InterPro" id="IPR022398">
    <property type="entry name" value="Peptidase_S8_His-AS"/>
</dbReference>
<feature type="domain" description="Peptidase S8/S53" evidence="8">
    <location>
        <begin position="167"/>
        <end position="411"/>
    </location>
</feature>
<evidence type="ECO:0000256" key="6">
    <source>
        <dbReference type="RuleBase" id="RU003355"/>
    </source>
</evidence>
<keyword evidence="7" id="KW-0732">Signal</keyword>
<proteinExistence type="inferred from homology"/>
<sequence length="434" mass="46537">MVKTTLITTAVALLASYVAAVPVMDYSYNTGSLAPLYMPEDAEAVADSYIVVLKDHVNSENAMQHCHWVRALHNDNTVLSNLLDSNAARGLKHAFDLPKLKGYSGKFSKETLDQIRRSKDVAYIEPDTVVYASELERNAPWGLARVSHREPLNLRTFSKYNYEAEGGSGVKVYVIDTGINVKHVDFEGRAEWGATIPQGDEDIDGNGHGSHCAGTIAGKRYGVAKQAKPVAVKVLRTNGSGSMSDVMKGVEWATEQHQIDKSDAAKSKKKYKGAVANMSLGGGKSRALDTAVDGAVEEGIVFAVAAGNDNRDACSYSPAASELAITVGASTIMDERAYFSNFGKCVDVFAPGLDITSVWIGSDRATNKISGTSMASPHVAGLAAYLLSFTDGEATPKQIKDQILELATKGALTKLPKDTVNLLIYNNYTSSDLL</sequence>
<feature type="active site" description="Charge relay system" evidence="5">
    <location>
        <position position="208"/>
    </location>
</feature>
<feature type="signal peptide" evidence="7">
    <location>
        <begin position="1"/>
        <end position="20"/>
    </location>
</feature>
<comment type="caution">
    <text evidence="10">The sequence shown here is derived from an EMBL/GenBank/DDBJ whole genome shotgun (WGS) entry which is preliminary data.</text>
</comment>
<evidence type="ECO:0000256" key="2">
    <source>
        <dbReference type="ARBA" id="ARBA00022670"/>
    </source>
</evidence>
<gene>
    <name evidence="10" type="ORF">INT43_007294</name>
</gene>
<keyword evidence="11" id="KW-1185">Reference proteome</keyword>
<dbReference type="InterPro" id="IPR023828">
    <property type="entry name" value="Peptidase_S8_Ser-AS"/>
</dbReference>
<feature type="active site" description="Charge relay system" evidence="5">
    <location>
        <position position="176"/>
    </location>
</feature>
<evidence type="ECO:0000256" key="7">
    <source>
        <dbReference type="SAM" id="SignalP"/>
    </source>
</evidence>
<dbReference type="InterPro" id="IPR034193">
    <property type="entry name" value="PCSK9_ProteinaseK-like"/>
</dbReference>
<dbReference type="PROSITE" id="PS51892">
    <property type="entry name" value="SUBTILASE"/>
    <property type="match status" value="1"/>
</dbReference>
<dbReference type="PANTHER" id="PTHR43806">
    <property type="entry name" value="PEPTIDASE S8"/>
    <property type="match status" value="1"/>
</dbReference>
<evidence type="ECO:0000259" key="8">
    <source>
        <dbReference type="Pfam" id="PF00082"/>
    </source>
</evidence>
<evidence type="ECO:0000313" key="11">
    <source>
        <dbReference type="Proteomes" id="UP000654370"/>
    </source>
</evidence>
<dbReference type="InterPro" id="IPR010259">
    <property type="entry name" value="S8pro/Inhibitor_I9"/>
</dbReference>
<dbReference type="PRINTS" id="PR00723">
    <property type="entry name" value="SUBTILISIN"/>
</dbReference>
<dbReference type="Proteomes" id="UP000654370">
    <property type="component" value="Unassembled WGS sequence"/>
</dbReference>
<evidence type="ECO:0000259" key="9">
    <source>
        <dbReference type="Pfam" id="PF05922"/>
    </source>
</evidence>
<keyword evidence="2 5" id="KW-0645">Protease</keyword>
<dbReference type="Pfam" id="PF05922">
    <property type="entry name" value="Inhibitor_I9"/>
    <property type="match status" value="1"/>
</dbReference>
<dbReference type="AlphaFoldDB" id="A0A8H7UKM6"/>
<organism evidence="10 11">
    <name type="scientific">Mortierella isabellina</name>
    <name type="common">Filamentous fungus</name>
    <name type="synonym">Umbelopsis isabellina</name>
    <dbReference type="NCBI Taxonomy" id="91625"/>
    <lineage>
        <taxon>Eukaryota</taxon>
        <taxon>Fungi</taxon>
        <taxon>Fungi incertae sedis</taxon>
        <taxon>Mucoromycota</taxon>
        <taxon>Mucoromycotina</taxon>
        <taxon>Umbelopsidomycetes</taxon>
        <taxon>Umbelopsidales</taxon>
        <taxon>Umbelopsidaceae</taxon>
        <taxon>Umbelopsis</taxon>
    </lineage>
</organism>
<dbReference type="FunFam" id="3.40.50.200:FF:000007">
    <property type="entry name" value="Subtilisin-like serine protease"/>
    <property type="match status" value="1"/>
</dbReference>
<dbReference type="GO" id="GO:0005615">
    <property type="term" value="C:extracellular space"/>
    <property type="evidence" value="ECO:0007669"/>
    <property type="project" value="TreeGrafter"/>
</dbReference>
<dbReference type="PROSITE" id="PS00136">
    <property type="entry name" value="SUBTILASE_ASP"/>
    <property type="match status" value="1"/>
</dbReference>
<dbReference type="Gene3D" id="3.40.50.200">
    <property type="entry name" value="Peptidase S8/S53 domain"/>
    <property type="match status" value="1"/>
</dbReference>
<dbReference type="PANTHER" id="PTHR43806:SF11">
    <property type="entry name" value="CEREVISIN-RELATED"/>
    <property type="match status" value="1"/>
</dbReference>
<dbReference type="Pfam" id="PF00082">
    <property type="entry name" value="Peptidase_S8"/>
    <property type="match status" value="1"/>
</dbReference>
<dbReference type="OrthoDB" id="206201at2759"/>
<dbReference type="InterPro" id="IPR037045">
    <property type="entry name" value="S8pro/Inhibitor_I9_sf"/>
</dbReference>
<keyword evidence="4 5" id="KW-0720">Serine protease</keyword>
<feature type="chain" id="PRO_5034089981" description="Serine protease" evidence="7">
    <location>
        <begin position="21"/>
        <end position="434"/>
    </location>
</feature>
<dbReference type="CDD" id="cd04077">
    <property type="entry name" value="Peptidases_S8_PCSK9_ProteinaseK_like"/>
    <property type="match status" value="1"/>
</dbReference>
<evidence type="ECO:0000256" key="3">
    <source>
        <dbReference type="ARBA" id="ARBA00022801"/>
    </source>
</evidence>
<dbReference type="EMBL" id="JAEPQZ010000004">
    <property type="protein sequence ID" value="KAG2182364.1"/>
    <property type="molecule type" value="Genomic_DNA"/>
</dbReference>
<dbReference type="InterPro" id="IPR000209">
    <property type="entry name" value="Peptidase_S8/S53_dom"/>
</dbReference>
<feature type="domain" description="Inhibitor I9" evidence="9">
    <location>
        <begin position="48"/>
        <end position="131"/>
    </location>
</feature>
<name>A0A8H7UKM6_MORIS</name>
<comment type="similarity">
    <text evidence="1 5 6">Belongs to the peptidase S8 family.</text>
</comment>
<keyword evidence="3 5" id="KW-0378">Hydrolase</keyword>
<evidence type="ECO:0000256" key="1">
    <source>
        <dbReference type="ARBA" id="ARBA00011073"/>
    </source>
</evidence>
<dbReference type="InterPro" id="IPR036852">
    <property type="entry name" value="Peptidase_S8/S53_dom_sf"/>
</dbReference>
<evidence type="ECO:0000256" key="5">
    <source>
        <dbReference type="PROSITE-ProRule" id="PRU01240"/>
    </source>
</evidence>
<feature type="active site" description="Charge relay system" evidence="5">
    <location>
        <position position="373"/>
    </location>
</feature>
<evidence type="ECO:0000256" key="4">
    <source>
        <dbReference type="ARBA" id="ARBA00022825"/>
    </source>
</evidence>
<evidence type="ECO:0000313" key="10">
    <source>
        <dbReference type="EMBL" id="KAG2182364.1"/>
    </source>
</evidence>
<dbReference type="InterPro" id="IPR015500">
    <property type="entry name" value="Peptidase_S8_subtilisin-rel"/>
</dbReference>
<evidence type="ECO:0008006" key="12">
    <source>
        <dbReference type="Google" id="ProtNLM"/>
    </source>
</evidence>
<dbReference type="InterPro" id="IPR023827">
    <property type="entry name" value="Peptidase_S8_Asp-AS"/>
</dbReference>
<dbReference type="GO" id="GO:0006508">
    <property type="term" value="P:proteolysis"/>
    <property type="evidence" value="ECO:0007669"/>
    <property type="project" value="UniProtKB-KW"/>
</dbReference>
<dbReference type="PROSITE" id="PS00138">
    <property type="entry name" value="SUBTILASE_SER"/>
    <property type="match status" value="1"/>
</dbReference>
<dbReference type="SUPFAM" id="SSF52743">
    <property type="entry name" value="Subtilisin-like"/>
    <property type="match status" value="1"/>
</dbReference>
<reference evidence="10" key="1">
    <citation type="submission" date="2020-12" db="EMBL/GenBank/DDBJ databases">
        <title>Metabolic potential, ecology and presence of endohyphal bacteria is reflected in genomic diversity of Mucoromycotina.</title>
        <authorList>
            <person name="Muszewska A."/>
            <person name="Okrasinska A."/>
            <person name="Steczkiewicz K."/>
            <person name="Drgas O."/>
            <person name="Orlowska M."/>
            <person name="Perlinska-Lenart U."/>
            <person name="Aleksandrzak-Piekarczyk T."/>
            <person name="Szatraj K."/>
            <person name="Zielenkiewicz U."/>
            <person name="Pilsyk S."/>
            <person name="Malc E."/>
            <person name="Mieczkowski P."/>
            <person name="Kruszewska J.S."/>
            <person name="Biernat P."/>
            <person name="Pawlowska J."/>
        </authorList>
    </citation>
    <scope>NUCLEOTIDE SEQUENCE</scope>
    <source>
        <strain evidence="10">WA0000067209</strain>
    </source>
</reference>
<accession>A0A8H7UKM6</accession>
<dbReference type="GO" id="GO:0004252">
    <property type="term" value="F:serine-type endopeptidase activity"/>
    <property type="evidence" value="ECO:0007669"/>
    <property type="project" value="UniProtKB-UniRule"/>
</dbReference>